<dbReference type="Proteomes" id="UP001198893">
    <property type="component" value="Unassembled WGS sequence"/>
</dbReference>
<proteinExistence type="predicted"/>
<sequence>MGIREKLHLFKNKDNAVENSSKEAARKYVLKVQDKFRLRNTDDTVVVGELKGKIQVGDAVYMSNFSDDDGEILVTVVLGIEVGQGKTVREAENCRVGLKLEQTGTYPIKCGTMIYSRATTVEEVHDAYISGLGDTYVSSKQLVLSQKELDELSITDCSEIWRLYAWYKTKVIPAKDDAEKEEVRKRIGVIAKSLVQKVLEAPAIYCVYSKITGEPALFSQTVDRQDGTYMCTPPDIWILTKAYKDIFKVRFPEERYEIREIKNDDSHKAIYNFLGYCFYMNGACGVKVVNENTAIAAPEFVPEPDYSNIPEISIPVTNPDLVRWMLLIAQLGQPATDEQKLIYKLYFRFLSIEMTKARFIIPTKTSADFPEPDENGKTVLKKDMQISLPTIEGKHNNAAVRMYTDWKRLQDAMGDGWKGMVQPIEGIIDQFDCAINLTEHEKAGCYVDKEMFREMQSFEKDFQQNN</sequence>
<accession>A0AAW4WFK0</accession>
<reference evidence="1" key="1">
    <citation type="submission" date="2021-10" db="EMBL/GenBank/DDBJ databases">
        <title>Anaerobic single-cell dispensing facilitates the cultivation of human gut bacteria.</title>
        <authorList>
            <person name="Afrizal A."/>
        </authorList>
    </citation>
    <scope>NUCLEOTIDE SEQUENCE</scope>
    <source>
        <strain evidence="1">CLA-AA-H204</strain>
    </source>
</reference>
<dbReference type="AlphaFoldDB" id="A0AAW4WFK0"/>
<evidence type="ECO:0000313" key="1">
    <source>
        <dbReference type="EMBL" id="MCC2243543.1"/>
    </source>
</evidence>
<evidence type="ECO:0000313" key="2">
    <source>
        <dbReference type="Proteomes" id="UP001198893"/>
    </source>
</evidence>
<name>A0AAW4WFK0_9FIRM</name>
<organism evidence="1 2">
    <name type="scientific">Roseburia amylophila</name>
    <dbReference type="NCBI Taxonomy" id="2981794"/>
    <lineage>
        <taxon>Bacteria</taxon>
        <taxon>Bacillati</taxon>
        <taxon>Bacillota</taxon>
        <taxon>Clostridia</taxon>
        <taxon>Lachnospirales</taxon>
        <taxon>Lachnospiraceae</taxon>
        <taxon>Roseburia</taxon>
    </lineage>
</organism>
<comment type="caution">
    <text evidence="1">The sequence shown here is derived from an EMBL/GenBank/DDBJ whole genome shotgun (WGS) entry which is preliminary data.</text>
</comment>
<protein>
    <recommendedName>
        <fullName evidence="3">SseB protein N-terminal domain-containing protein</fullName>
    </recommendedName>
</protein>
<dbReference type="EMBL" id="JAJEQW010000029">
    <property type="protein sequence ID" value="MCC2243543.1"/>
    <property type="molecule type" value="Genomic_DNA"/>
</dbReference>
<gene>
    <name evidence="1" type="ORF">LKD47_14795</name>
</gene>
<dbReference type="RefSeq" id="WP_227710889.1">
    <property type="nucleotide sequence ID" value="NZ_JAJEQW010000029.1"/>
</dbReference>
<evidence type="ECO:0008006" key="3">
    <source>
        <dbReference type="Google" id="ProtNLM"/>
    </source>
</evidence>